<feature type="domain" description="HAMP" evidence="13">
    <location>
        <begin position="198"/>
        <end position="252"/>
    </location>
</feature>
<evidence type="ECO:0000313" key="15">
    <source>
        <dbReference type="Proteomes" id="UP000265540"/>
    </source>
</evidence>
<feature type="transmembrane region" description="Helical" evidence="11">
    <location>
        <begin position="173"/>
        <end position="197"/>
    </location>
</feature>
<proteinExistence type="predicted"/>
<comment type="catalytic activity">
    <reaction evidence="1">
        <text>ATP + protein L-histidine = ADP + protein N-phospho-L-histidine.</text>
        <dbReference type="EC" id="2.7.13.3"/>
    </reaction>
</comment>
<dbReference type="PANTHER" id="PTHR45436">
    <property type="entry name" value="SENSOR HISTIDINE KINASE YKOH"/>
    <property type="match status" value="1"/>
</dbReference>
<gene>
    <name evidence="14" type="ORF">C4561_00020</name>
</gene>
<keyword evidence="4" id="KW-0597">Phosphoprotein</keyword>
<feature type="transmembrane region" description="Helical" evidence="11">
    <location>
        <begin position="141"/>
        <end position="161"/>
    </location>
</feature>
<evidence type="ECO:0000256" key="2">
    <source>
        <dbReference type="ARBA" id="ARBA00004370"/>
    </source>
</evidence>
<keyword evidence="6 11" id="KW-0812">Transmembrane</keyword>
<evidence type="ECO:0000259" key="12">
    <source>
        <dbReference type="PROSITE" id="PS50109"/>
    </source>
</evidence>
<keyword evidence="10 11" id="KW-0472">Membrane</keyword>
<name>A0A3A4ZGR7_UNCKA</name>
<keyword evidence="9" id="KW-0902">Two-component regulatory system</keyword>
<dbReference type="InterPro" id="IPR003594">
    <property type="entry name" value="HATPase_dom"/>
</dbReference>
<evidence type="ECO:0000259" key="13">
    <source>
        <dbReference type="PROSITE" id="PS50885"/>
    </source>
</evidence>
<dbReference type="AlphaFoldDB" id="A0A3A4ZGR7"/>
<dbReference type="CDD" id="cd06225">
    <property type="entry name" value="HAMP"/>
    <property type="match status" value="1"/>
</dbReference>
<evidence type="ECO:0000256" key="3">
    <source>
        <dbReference type="ARBA" id="ARBA00012438"/>
    </source>
</evidence>
<evidence type="ECO:0000256" key="4">
    <source>
        <dbReference type="ARBA" id="ARBA00022553"/>
    </source>
</evidence>
<dbReference type="CDD" id="cd00082">
    <property type="entry name" value="HisKA"/>
    <property type="match status" value="1"/>
</dbReference>
<comment type="caution">
    <text evidence="14">The sequence shown here is derived from an EMBL/GenBank/DDBJ whole genome shotgun (WGS) entry which is preliminary data.</text>
</comment>
<dbReference type="Gene3D" id="1.10.287.130">
    <property type="match status" value="1"/>
</dbReference>
<dbReference type="PRINTS" id="PR00344">
    <property type="entry name" value="BCTRLSENSOR"/>
</dbReference>
<sequence length="470" mass="53158">MRQLTTKQRLALLFSLYVFVFVSLWSWLFYIVFKYTLDVEVRKSMTYEVSQIINTHIGVEGDDIKFALDDEGNSLRDELLRNNFSGLFLDKNLNIIKGFGVFSTYKDMDKPSLDALVSAAQKSTQSRQIEEIRITWIDRPLVIFAVPLIYEGNINGVAILGRSLSELLIVSKALFYVYAVFFVVAISASFSMAYLLVNSSLTPIRRFIKVLDSIDLEKLDKKIDIKGPPSDEIVLMANRFNNMLERIEDMSVRQKEFISTVSHELKTPLTRAISSLEILDTSDPDFSAELNLIKEDLFDISDMIEKLLLLSRLEEGKNIPVGKVSFNDIFSAVEKKFSKDIESKQLKIIKNYLADIVIPIPSEYAEIVISNILSNAIKYSKEASSICVNTNNVNSKTCFEITDEGAGMDKDVADKVFEKFYRGSSTKLTAKGHGIGLSIVKRICDIYDLDVSIDSEKNKGTIIRICFKSD</sequence>
<dbReference type="Proteomes" id="UP000265540">
    <property type="component" value="Unassembled WGS sequence"/>
</dbReference>
<dbReference type="SMART" id="SM00387">
    <property type="entry name" value="HATPase_c"/>
    <property type="match status" value="1"/>
</dbReference>
<dbReference type="InterPro" id="IPR005467">
    <property type="entry name" value="His_kinase_dom"/>
</dbReference>
<evidence type="ECO:0000256" key="11">
    <source>
        <dbReference type="SAM" id="Phobius"/>
    </source>
</evidence>
<dbReference type="InterPro" id="IPR036890">
    <property type="entry name" value="HATPase_C_sf"/>
</dbReference>
<dbReference type="EMBL" id="QZJF01000001">
    <property type="protein sequence ID" value="RJR28335.1"/>
    <property type="molecule type" value="Genomic_DNA"/>
</dbReference>
<accession>A0A3A4ZGR7</accession>
<keyword evidence="5" id="KW-0808">Transferase</keyword>
<dbReference type="SUPFAM" id="SSF47384">
    <property type="entry name" value="Homodimeric domain of signal transducing histidine kinase"/>
    <property type="match status" value="1"/>
</dbReference>
<dbReference type="InterPro" id="IPR003661">
    <property type="entry name" value="HisK_dim/P_dom"/>
</dbReference>
<dbReference type="GO" id="GO:0005886">
    <property type="term" value="C:plasma membrane"/>
    <property type="evidence" value="ECO:0007669"/>
    <property type="project" value="TreeGrafter"/>
</dbReference>
<feature type="transmembrane region" description="Helical" evidence="11">
    <location>
        <begin position="12"/>
        <end position="33"/>
    </location>
</feature>
<comment type="subcellular location">
    <subcellularLocation>
        <location evidence="2">Membrane</location>
    </subcellularLocation>
</comment>
<dbReference type="Pfam" id="PF02518">
    <property type="entry name" value="HATPase_c"/>
    <property type="match status" value="1"/>
</dbReference>
<dbReference type="SMART" id="SM00388">
    <property type="entry name" value="HisKA"/>
    <property type="match status" value="1"/>
</dbReference>
<evidence type="ECO:0000256" key="8">
    <source>
        <dbReference type="ARBA" id="ARBA00022989"/>
    </source>
</evidence>
<feature type="domain" description="Histidine kinase" evidence="12">
    <location>
        <begin position="260"/>
        <end position="470"/>
    </location>
</feature>
<dbReference type="PROSITE" id="PS50109">
    <property type="entry name" value="HIS_KIN"/>
    <property type="match status" value="1"/>
</dbReference>
<keyword evidence="8 11" id="KW-1133">Transmembrane helix</keyword>
<evidence type="ECO:0000256" key="7">
    <source>
        <dbReference type="ARBA" id="ARBA00022777"/>
    </source>
</evidence>
<dbReference type="PROSITE" id="PS50885">
    <property type="entry name" value="HAMP"/>
    <property type="match status" value="1"/>
</dbReference>
<keyword evidence="7 14" id="KW-0418">Kinase</keyword>
<dbReference type="SUPFAM" id="SSF55874">
    <property type="entry name" value="ATPase domain of HSP90 chaperone/DNA topoisomerase II/histidine kinase"/>
    <property type="match status" value="1"/>
</dbReference>
<reference evidence="14 15" key="1">
    <citation type="journal article" date="2017" name="ISME J.">
        <title>Energy and carbon metabolisms in a deep terrestrial subsurface fluid microbial community.</title>
        <authorList>
            <person name="Momper L."/>
            <person name="Jungbluth S.P."/>
            <person name="Lee M.D."/>
            <person name="Amend J.P."/>
        </authorList>
    </citation>
    <scope>NUCLEOTIDE SEQUENCE [LARGE SCALE GENOMIC DNA]</scope>
    <source>
        <strain evidence="14">SURF_46</strain>
    </source>
</reference>
<evidence type="ECO:0000256" key="9">
    <source>
        <dbReference type="ARBA" id="ARBA00023012"/>
    </source>
</evidence>
<evidence type="ECO:0000256" key="1">
    <source>
        <dbReference type="ARBA" id="ARBA00000085"/>
    </source>
</evidence>
<dbReference type="InterPro" id="IPR003660">
    <property type="entry name" value="HAMP_dom"/>
</dbReference>
<protein>
    <recommendedName>
        <fullName evidence="3">histidine kinase</fullName>
        <ecNumber evidence="3">2.7.13.3</ecNumber>
    </recommendedName>
</protein>
<dbReference type="GO" id="GO:0000155">
    <property type="term" value="F:phosphorelay sensor kinase activity"/>
    <property type="evidence" value="ECO:0007669"/>
    <property type="project" value="InterPro"/>
</dbReference>
<dbReference type="EC" id="2.7.13.3" evidence="3"/>
<dbReference type="InterPro" id="IPR050428">
    <property type="entry name" value="TCS_sensor_his_kinase"/>
</dbReference>
<dbReference type="Pfam" id="PF00512">
    <property type="entry name" value="HisKA"/>
    <property type="match status" value="1"/>
</dbReference>
<evidence type="ECO:0000256" key="6">
    <source>
        <dbReference type="ARBA" id="ARBA00022692"/>
    </source>
</evidence>
<evidence type="ECO:0000256" key="10">
    <source>
        <dbReference type="ARBA" id="ARBA00023136"/>
    </source>
</evidence>
<dbReference type="Gene3D" id="3.30.565.10">
    <property type="entry name" value="Histidine kinase-like ATPase, C-terminal domain"/>
    <property type="match status" value="1"/>
</dbReference>
<dbReference type="InterPro" id="IPR004358">
    <property type="entry name" value="Sig_transdc_His_kin-like_C"/>
</dbReference>
<dbReference type="SMART" id="SM00304">
    <property type="entry name" value="HAMP"/>
    <property type="match status" value="1"/>
</dbReference>
<organism evidence="14 15">
    <name type="scientific">candidate division WWE3 bacterium</name>
    <dbReference type="NCBI Taxonomy" id="2053526"/>
    <lineage>
        <taxon>Bacteria</taxon>
        <taxon>Katanobacteria</taxon>
    </lineage>
</organism>
<evidence type="ECO:0000313" key="14">
    <source>
        <dbReference type="EMBL" id="RJR28335.1"/>
    </source>
</evidence>
<dbReference type="InterPro" id="IPR036097">
    <property type="entry name" value="HisK_dim/P_sf"/>
</dbReference>
<evidence type="ECO:0000256" key="5">
    <source>
        <dbReference type="ARBA" id="ARBA00022679"/>
    </source>
</evidence>
<dbReference type="PANTHER" id="PTHR45436:SF5">
    <property type="entry name" value="SENSOR HISTIDINE KINASE TRCS"/>
    <property type="match status" value="1"/>
</dbReference>